<feature type="transmembrane region" description="Helical" evidence="1">
    <location>
        <begin position="88"/>
        <end position="109"/>
    </location>
</feature>
<proteinExistence type="predicted"/>
<organism evidence="2 3">
    <name type="scientific">Fusarium kuroshium</name>
    <dbReference type="NCBI Taxonomy" id="2010991"/>
    <lineage>
        <taxon>Eukaryota</taxon>
        <taxon>Fungi</taxon>
        <taxon>Dikarya</taxon>
        <taxon>Ascomycota</taxon>
        <taxon>Pezizomycotina</taxon>
        <taxon>Sordariomycetes</taxon>
        <taxon>Hypocreomycetidae</taxon>
        <taxon>Hypocreales</taxon>
        <taxon>Nectriaceae</taxon>
        <taxon>Fusarium</taxon>
        <taxon>Fusarium solani species complex</taxon>
    </lineage>
</organism>
<comment type="caution">
    <text evidence="2">The sequence shown here is derived from an EMBL/GenBank/DDBJ whole genome shotgun (WGS) entry which is preliminary data.</text>
</comment>
<accession>A0A3M2RSY1</accession>
<dbReference type="Proteomes" id="UP000277212">
    <property type="component" value="Unassembled WGS sequence"/>
</dbReference>
<evidence type="ECO:0000313" key="3">
    <source>
        <dbReference type="Proteomes" id="UP000277212"/>
    </source>
</evidence>
<keyword evidence="1" id="KW-0812">Transmembrane</keyword>
<dbReference type="EMBL" id="NKUJ01000288">
    <property type="protein sequence ID" value="RMJ08423.1"/>
    <property type="molecule type" value="Genomic_DNA"/>
</dbReference>
<sequence>MDPKAATAQPSPANGADQLPFPFAAWSWAGLAGAFLVDPANKSSRSLPPVFSYRIDPMATVIDTEKGEEAPRECMLKKLKGILPVKKLLIGFVLLVCLLAVMFGMGVLASNYTLNEVQAHDGALMAEAKAHGDGHVVVRRDGGDGTVYPISTMTETETKLSTIYATSRAPNVFTKVETVTDTTYVTVPEEVHVSISVATIESSTEVCEIEVVTMTESFTVTVIPLPSEDFTATSAALPEATVIGEPSTVTDIQTQLSFTSGLPDATVSGNPSTVTNVETDFSALPELPDATVSGNPSTVTDIQTNWSFTSGLPDATVSGNPDTVTNVETDFSVLPELPDATVSGEPSTVTQVDPSFSVTGSFHTVITVTDLFPPAEDMSTVTELTTVQKTLTTHKSIVTITVTDLIEESPTTISFISPTSTFTQVVFETAGEASTSTKTVQVQMPPYPTANNTMVAGPSGTVTVIPTAVTPVIISGATKKPEPRGFGGSNGTSNLGCAIMLIATIMFFL</sequence>
<keyword evidence="1" id="KW-0472">Membrane</keyword>
<gene>
    <name evidence="2" type="ORF">CDV36_011966</name>
</gene>
<keyword evidence="3" id="KW-1185">Reference proteome</keyword>
<dbReference type="STRING" id="2010991.A0A3M2RSY1"/>
<keyword evidence="1" id="KW-1133">Transmembrane helix</keyword>
<evidence type="ECO:0000313" key="2">
    <source>
        <dbReference type="EMBL" id="RMJ08423.1"/>
    </source>
</evidence>
<protein>
    <submittedName>
        <fullName evidence="2">Uncharacterized protein</fullName>
    </submittedName>
</protein>
<name>A0A3M2RSY1_9HYPO</name>
<dbReference type="AlphaFoldDB" id="A0A3M2RSY1"/>
<reference evidence="2 3" key="1">
    <citation type="submission" date="2017-06" db="EMBL/GenBank/DDBJ databases">
        <title>Comparative genomic analysis of Ambrosia Fusariam Clade fungi.</title>
        <authorList>
            <person name="Stajich J.E."/>
            <person name="Carrillo J."/>
            <person name="Kijimoto T."/>
            <person name="Eskalen A."/>
            <person name="O'Donnell K."/>
            <person name="Kasson M."/>
        </authorList>
    </citation>
    <scope>NUCLEOTIDE SEQUENCE [LARGE SCALE GENOMIC DNA]</scope>
    <source>
        <strain evidence="2">UCR3666</strain>
    </source>
</reference>
<dbReference type="OrthoDB" id="4940504at2759"/>
<evidence type="ECO:0000256" key="1">
    <source>
        <dbReference type="SAM" id="Phobius"/>
    </source>
</evidence>